<dbReference type="EMBL" id="JADBEO010000002">
    <property type="protein sequence ID" value="MDR4305269.1"/>
    <property type="molecule type" value="Genomic_DNA"/>
</dbReference>
<evidence type="ECO:0000313" key="1">
    <source>
        <dbReference type="EMBL" id="MDR4305269.1"/>
    </source>
</evidence>
<comment type="caution">
    <text evidence="1">The sequence shown here is derived from an EMBL/GenBank/DDBJ whole genome shotgun (WGS) entry which is preliminary data.</text>
</comment>
<protein>
    <submittedName>
        <fullName evidence="1">Uncharacterized protein</fullName>
    </submittedName>
</protein>
<accession>A0ABU1DB46</accession>
<reference evidence="1" key="1">
    <citation type="submission" date="2020-10" db="EMBL/GenBank/DDBJ databases">
        <authorList>
            <person name="Abbas A."/>
            <person name="Razzaq R."/>
            <person name="Waqas M."/>
            <person name="Abbas N."/>
            <person name="Nielsen T.K."/>
            <person name="Hansen L.H."/>
            <person name="Hussain S."/>
            <person name="Shahid M."/>
        </authorList>
    </citation>
    <scope>NUCLEOTIDE SEQUENCE</scope>
    <source>
        <strain evidence="1">S14</strain>
    </source>
</reference>
<evidence type="ECO:0000313" key="2">
    <source>
        <dbReference type="Proteomes" id="UP001181622"/>
    </source>
</evidence>
<sequence length="79" mass="8300">MHIRLVLPTLTVVASSATEALSLLSSMDDTVGLKIAYEPSGAVLSREELESLARTERPSGVAGPLGQIGRLVPTRRDAA</sequence>
<gene>
    <name evidence="1" type="ORF">IHQ68_01345</name>
</gene>
<organism evidence="1 2">
    <name type="scientific">Chelatococcus sambhunathii</name>
    <dbReference type="NCBI Taxonomy" id="363953"/>
    <lineage>
        <taxon>Bacteria</taxon>
        <taxon>Pseudomonadati</taxon>
        <taxon>Pseudomonadota</taxon>
        <taxon>Alphaproteobacteria</taxon>
        <taxon>Hyphomicrobiales</taxon>
        <taxon>Chelatococcaceae</taxon>
        <taxon>Chelatococcus</taxon>
    </lineage>
</organism>
<keyword evidence="2" id="KW-1185">Reference proteome</keyword>
<name>A0ABU1DB46_9HYPH</name>
<dbReference type="Proteomes" id="UP001181622">
    <property type="component" value="Unassembled WGS sequence"/>
</dbReference>
<dbReference type="RefSeq" id="WP_309388317.1">
    <property type="nucleotide sequence ID" value="NZ_JADBEO010000002.1"/>
</dbReference>
<proteinExistence type="predicted"/>